<organism evidence="2 3">
    <name type="scientific">Candidatus Accumulibacter vicinus</name>
    <dbReference type="NCBI Taxonomy" id="2954382"/>
    <lineage>
        <taxon>Bacteria</taxon>
        <taxon>Pseudomonadati</taxon>
        <taxon>Pseudomonadota</taxon>
        <taxon>Betaproteobacteria</taxon>
        <taxon>Candidatus Accumulibacter</taxon>
    </lineage>
</organism>
<comment type="caution">
    <text evidence="2">The sequence shown here is derived from an EMBL/GenBank/DDBJ whole genome shotgun (WGS) entry which is preliminary data.</text>
</comment>
<evidence type="ECO:0000313" key="3">
    <source>
        <dbReference type="Proteomes" id="UP000019812"/>
    </source>
</evidence>
<proteinExistence type="predicted"/>
<protein>
    <submittedName>
        <fullName evidence="2">Polysaccharide deacetylase family sporulation protein PdaB</fullName>
    </submittedName>
</protein>
<feature type="domain" description="NodB homology" evidence="1">
    <location>
        <begin position="1"/>
        <end position="116"/>
    </location>
</feature>
<evidence type="ECO:0000259" key="1">
    <source>
        <dbReference type="PROSITE" id="PS51677"/>
    </source>
</evidence>
<evidence type="ECO:0000313" key="2">
    <source>
        <dbReference type="EMBL" id="KFB69319.1"/>
    </source>
</evidence>
<dbReference type="InterPro" id="IPR002509">
    <property type="entry name" value="NODB_dom"/>
</dbReference>
<dbReference type="PROSITE" id="PS51677">
    <property type="entry name" value="NODB"/>
    <property type="match status" value="1"/>
</dbReference>
<dbReference type="Gene3D" id="3.20.20.370">
    <property type="entry name" value="Glycoside hydrolase/deacetylase"/>
    <property type="match status" value="1"/>
</dbReference>
<reference evidence="2 3" key="1">
    <citation type="submission" date="2014-07" db="EMBL/GenBank/DDBJ databases">
        <title>Expanding our view of genomic diversity in Candidatus Accumulibacter clades.</title>
        <authorList>
            <person name="Skennerton C.T."/>
            <person name="Barr J.J."/>
            <person name="Slater F.R."/>
            <person name="Bond P.L."/>
            <person name="Tyson G.W."/>
        </authorList>
    </citation>
    <scope>NUCLEOTIDE SEQUENCE [LARGE SCALE GENOMIC DNA]</scope>
    <source>
        <strain evidence="3">SK-01</strain>
    </source>
</reference>
<dbReference type="CDD" id="cd10917">
    <property type="entry name" value="CE4_NodB_like_6s_7s"/>
    <property type="match status" value="1"/>
</dbReference>
<dbReference type="GO" id="GO:0005975">
    <property type="term" value="P:carbohydrate metabolic process"/>
    <property type="evidence" value="ECO:0007669"/>
    <property type="project" value="InterPro"/>
</dbReference>
<dbReference type="EMBL" id="JDSS02000016">
    <property type="protein sequence ID" value="KFB69319.1"/>
    <property type="molecule type" value="Genomic_DNA"/>
</dbReference>
<sequence length="123" mass="13489">MRRMHADIAAAQSTLSDITGQAPRFFRPTAGLRSPLLDPVLARLNLQLAAWTRRAFDTREGDPQRVFQRLTRHLGAGDILLLHDGHAARTPTGEALIVAVLPRLLQAIAENRLNPVTLTNALA</sequence>
<dbReference type="Proteomes" id="UP000019812">
    <property type="component" value="Unassembled WGS sequence"/>
</dbReference>
<dbReference type="AlphaFoldDB" id="A0A084Y3M5"/>
<gene>
    <name evidence="2" type="ORF">CAPSK01_001065</name>
</gene>
<dbReference type="InterPro" id="IPR011330">
    <property type="entry name" value="Glyco_hydro/deAcase_b/a-brl"/>
</dbReference>
<name>A0A084Y3M5_9PROT</name>
<dbReference type="GO" id="GO:0016810">
    <property type="term" value="F:hydrolase activity, acting on carbon-nitrogen (but not peptide) bonds"/>
    <property type="evidence" value="ECO:0007669"/>
    <property type="project" value="InterPro"/>
</dbReference>
<accession>A0A084Y3M5</accession>
<dbReference type="SUPFAM" id="SSF88713">
    <property type="entry name" value="Glycoside hydrolase/deacetylase"/>
    <property type="match status" value="1"/>
</dbReference>
<dbReference type="STRING" id="1457154.CAPSK01_001065"/>